<dbReference type="EMBL" id="JASCZI010271943">
    <property type="protein sequence ID" value="MED6218080.1"/>
    <property type="molecule type" value="Genomic_DNA"/>
</dbReference>
<dbReference type="Proteomes" id="UP001341840">
    <property type="component" value="Unassembled WGS sequence"/>
</dbReference>
<sequence length="188" mass="21314">MALFYTGAASSCSVFNLDQCRQLMQRLQLAPVPPVDAAFSDCTSAASSSSGIHLTPSSGTGSLDLLQCHCNMRRHSLILVPQLRKKLRYMFKRGSTSVSLSMFSSNSTMLVGLYRPRRRLRRRRGSSVRLGNKRRGIFLGSRRVVQWGVMAPFRMLKKIIMEITPKENWIEAYCWSLPLLRPQLFPLC</sequence>
<name>A0ABU6Z685_9FABA</name>
<organism evidence="1 2">
    <name type="scientific">Stylosanthes scabra</name>
    <dbReference type="NCBI Taxonomy" id="79078"/>
    <lineage>
        <taxon>Eukaryota</taxon>
        <taxon>Viridiplantae</taxon>
        <taxon>Streptophyta</taxon>
        <taxon>Embryophyta</taxon>
        <taxon>Tracheophyta</taxon>
        <taxon>Spermatophyta</taxon>
        <taxon>Magnoliopsida</taxon>
        <taxon>eudicotyledons</taxon>
        <taxon>Gunneridae</taxon>
        <taxon>Pentapetalae</taxon>
        <taxon>rosids</taxon>
        <taxon>fabids</taxon>
        <taxon>Fabales</taxon>
        <taxon>Fabaceae</taxon>
        <taxon>Papilionoideae</taxon>
        <taxon>50 kb inversion clade</taxon>
        <taxon>dalbergioids sensu lato</taxon>
        <taxon>Dalbergieae</taxon>
        <taxon>Pterocarpus clade</taxon>
        <taxon>Stylosanthes</taxon>
    </lineage>
</organism>
<keyword evidence="2" id="KW-1185">Reference proteome</keyword>
<accession>A0ABU6Z685</accession>
<protein>
    <submittedName>
        <fullName evidence="1">Uncharacterized protein</fullName>
    </submittedName>
</protein>
<reference evidence="1 2" key="1">
    <citation type="journal article" date="2023" name="Plants (Basel)">
        <title>Bridging the Gap: Combining Genomics and Transcriptomics Approaches to Understand Stylosanthes scabra, an Orphan Legume from the Brazilian Caatinga.</title>
        <authorList>
            <person name="Ferreira-Neto J.R.C."/>
            <person name="da Silva M.D."/>
            <person name="Binneck E."/>
            <person name="de Melo N.F."/>
            <person name="da Silva R.H."/>
            <person name="de Melo A.L.T.M."/>
            <person name="Pandolfi V."/>
            <person name="Bustamante F.O."/>
            <person name="Brasileiro-Vidal A.C."/>
            <person name="Benko-Iseppon A.M."/>
        </authorList>
    </citation>
    <scope>NUCLEOTIDE SEQUENCE [LARGE SCALE GENOMIC DNA]</scope>
    <source>
        <tissue evidence="1">Leaves</tissue>
    </source>
</reference>
<evidence type="ECO:0000313" key="1">
    <source>
        <dbReference type="EMBL" id="MED6218080.1"/>
    </source>
</evidence>
<proteinExistence type="predicted"/>
<evidence type="ECO:0000313" key="2">
    <source>
        <dbReference type="Proteomes" id="UP001341840"/>
    </source>
</evidence>
<gene>
    <name evidence="1" type="ORF">PIB30_023615</name>
</gene>
<comment type="caution">
    <text evidence="1">The sequence shown here is derived from an EMBL/GenBank/DDBJ whole genome shotgun (WGS) entry which is preliminary data.</text>
</comment>